<dbReference type="PANTHER" id="PTHR46532:SF11">
    <property type="entry name" value="DYNEIN AXONEMAL HEAVY CHAIN 12"/>
    <property type="match status" value="1"/>
</dbReference>
<comment type="caution">
    <text evidence="3">The sequence shown here is derived from an EMBL/GenBank/DDBJ whole genome shotgun (WGS) entry which is preliminary data.</text>
</comment>
<feature type="domain" description="Dynein heavy chain tail" evidence="2">
    <location>
        <begin position="33"/>
        <end position="358"/>
    </location>
</feature>
<protein>
    <recommendedName>
        <fullName evidence="2">Dynein heavy chain tail domain-containing protein</fullName>
    </recommendedName>
</protein>
<feature type="region of interest" description="Disordered" evidence="1">
    <location>
        <begin position="356"/>
        <end position="549"/>
    </location>
</feature>
<dbReference type="PANTHER" id="PTHR46532">
    <property type="entry name" value="MALE FERTILITY FACTOR KL5"/>
    <property type="match status" value="1"/>
</dbReference>
<organism evidence="3 4">
    <name type="scientific">Coilia grayii</name>
    <name type="common">Gray's grenadier anchovy</name>
    <dbReference type="NCBI Taxonomy" id="363190"/>
    <lineage>
        <taxon>Eukaryota</taxon>
        <taxon>Metazoa</taxon>
        <taxon>Chordata</taxon>
        <taxon>Craniata</taxon>
        <taxon>Vertebrata</taxon>
        <taxon>Euteleostomi</taxon>
        <taxon>Actinopterygii</taxon>
        <taxon>Neopterygii</taxon>
        <taxon>Teleostei</taxon>
        <taxon>Clupei</taxon>
        <taxon>Clupeiformes</taxon>
        <taxon>Clupeoidei</taxon>
        <taxon>Engraulidae</taxon>
        <taxon>Coilinae</taxon>
        <taxon>Coilia</taxon>
    </lineage>
</organism>
<evidence type="ECO:0000313" key="3">
    <source>
        <dbReference type="EMBL" id="KAL2079072.1"/>
    </source>
</evidence>
<accession>A0ABD1IVS6</accession>
<dbReference type="Pfam" id="PF08385">
    <property type="entry name" value="DHC_N1"/>
    <property type="match status" value="1"/>
</dbReference>
<dbReference type="EMBL" id="JBHFQA010000022">
    <property type="protein sequence ID" value="KAL2079072.1"/>
    <property type="molecule type" value="Genomic_DNA"/>
</dbReference>
<sequence length="549" mass="65264">MGFALLFFRSSPHNPHPLAPLQGDATRGVAHRFSAKGWVLDQTSIFALVDAFVQRCKDLLEVCDCQQQFARREEGKQMPLPCFAGRQGAEVTRSLLEMEATFDKSINILRSVRKGILDVKNTSWHDDYNRFRAGVKDLEVMMQNLINSAFETLSTVEEGVQLLDVFHHLSAREAIKRTIDRKTVDVYGLFNKELSLVNKELSRKTFYLPVHMPQRAGQAHWARALRRRIDKPMERAHFMPHIGSGEEVCLAHAQLVQTLDELVRRIFSEWSQSLDRQSLKRLEQPLMVRSRDCEGLLDINFDRGLLNMFNEIHYWERLLFEIPHYVSEVYQRREELRNLRENVLLVVRDYNRQWHTTKAKQTKRRAEGQWRRGEKRKRRGEAGERERRGRGEEKKRRGRGGERKRREEEEEGRGEEEGEEKQRRGRSRGQERERKRRGEEKQRRVRREERRGEEVGEEKQRRGRREERERRGEEGKGEGEEEEGRGRGGERRERGRGEEEERRGVEEERRGEKRKGEERRRGEEWKRKGEERRGSERRGRRDERDRGGE</sequence>
<dbReference type="InterPro" id="IPR013594">
    <property type="entry name" value="Dynein_heavy_tail"/>
</dbReference>
<evidence type="ECO:0000313" key="4">
    <source>
        <dbReference type="Proteomes" id="UP001591681"/>
    </source>
</evidence>
<feature type="compositionally biased region" description="Acidic residues" evidence="1">
    <location>
        <begin position="408"/>
        <end position="419"/>
    </location>
</feature>
<dbReference type="Proteomes" id="UP001591681">
    <property type="component" value="Unassembled WGS sequence"/>
</dbReference>
<feature type="compositionally biased region" description="Basic and acidic residues" evidence="1">
    <location>
        <begin position="428"/>
        <end position="549"/>
    </location>
</feature>
<reference evidence="3 4" key="1">
    <citation type="submission" date="2024-09" db="EMBL/GenBank/DDBJ databases">
        <title>A chromosome-level genome assembly of Gray's grenadier anchovy, Coilia grayii.</title>
        <authorList>
            <person name="Fu Z."/>
        </authorList>
    </citation>
    <scope>NUCLEOTIDE SEQUENCE [LARGE SCALE GENOMIC DNA]</scope>
    <source>
        <strain evidence="3">G4</strain>
        <tissue evidence="3">Muscle</tissue>
    </source>
</reference>
<gene>
    <name evidence="3" type="ORF">ACEWY4_024816</name>
</gene>
<dbReference type="AlphaFoldDB" id="A0ABD1IVS6"/>
<dbReference type="InterPro" id="IPR026983">
    <property type="entry name" value="DHC"/>
</dbReference>
<keyword evidence="4" id="KW-1185">Reference proteome</keyword>
<evidence type="ECO:0000256" key="1">
    <source>
        <dbReference type="SAM" id="MobiDB-lite"/>
    </source>
</evidence>
<proteinExistence type="predicted"/>
<feature type="compositionally biased region" description="Basic and acidic residues" evidence="1">
    <location>
        <begin position="380"/>
        <end position="407"/>
    </location>
</feature>
<evidence type="ECO:0000259" key="2">
    <source>
        <dbReference type="Pfam" id="PF08385"/>
    </source>
</evidence>
<name>A0ABD1IVS6_9TELE</name>